<dbReference type="Gene3D" id="2.40.10.340">
    <property type="entry name" value="Rod shape-determining protein MreC, domain 1"/>
    <property type="match status" value="1"/>
</dbReference>
<dbReference type="Proteomes" id="UP000310263">
    <property type="component" value="Unassembled WGS sequence"/>
</dbReference>
<dbReference type="PANTHER" id="PTHR34138:SF1">
    <property type="entry name" value="CELL SHAPE-DETERMINING PROTEIN MREC"/>
    <property type="match status" value="1"/>
</dbReference>
<dbReference type="InterPro" id="IPR007221">
    <property type="entry name" value="MreC"/>
</dbReference>
<keyword evidence="3" id="KW-0133">Cell shape</keyword>
<keyword evidence="5" id="KW-0175">Coiled coil</keyword>
<dbReference type="InterPro" id="IPR042177">
    <property type="entry name" value="Cell/Rod_1"/>
</dbReference>
<evidence type="ECO:0000256" key="6">
    <source>
        <dbReference type="SAM" id="MobiDB-lite"/>
    </source>
</evidence>
<name>A0A4S2F3D5_9ACTN</name>
<protein>
    <recommendedName>
        <fullName evidence="2">Cell shape-determining protein MreC</fullName>
    </recommendedName>
    <alternativeName>
        <fullName evidence="4">Cell shape protein MreC</fullName>
    </alternativeName>
</protein>
<evidence type="ECO:0000256" key="3">
    <source>
        <dbReference type="ARBA" id="ARBA00022960"/>
    </source>
</evidence>
<evidence type="ECO:0000256" key="1">
    <source>
        <dbReference type="ARBA" id="ARBA00009369"/>
    </source>
</evidence>
<reference evidence="8 9" key="1">
    <citation type="submission" date="2019-04" db="EMBL/GenBank/DDBJ databases">
        <title>Microbes associate with the intestines of laboratory mice.</title>
        <authorList>
            <person name="Navarre W."/>
            <person name="Wong E."/>
            <person name="Huang K."/>
            <person name="Tropini C."/>
            <person name="Ng K."/>
            <person name="Yu B."/>
        </authorList>
    </citation>
    <scope>NUCLEOTIDE SEQUENCE [LARGE SCALE GENOMIC DNA]</scope>
    <source>
        <strain evidence="8 9">NM07_P-09</strain>
    </source>
</reference>
<gene>
    <name evidence="8" type="primary">mreC</name>
    <name evidence="8" type="ORF">E5334_05140</name>
</gene>
<evidence type="ECO:0000256" key="5">
    <source>
        <dbReference type="SAM" id="Coils"/>
    </source>
</evidence>
<dbReference type="EMBL" id="SRYE01000003">
    <property type="protein sequence ID" value="TGY62063.1"/>
    <property type="molecule type" value="Genomic_DNA"/>
</dbReference>
<dbReference type="GO" id="GO:0008360">
    <property type="term" value="P:regulation of cell shape"/>
    <property type="evidence" value="ECO:0007669"/>
    <property type="project" value="UniProtKB-KW"/>
</dbReference>
<proteinExistence type="inferred from homology"/>
<dbReference type="OrthoDB" id="9808025at2"/>
<dbReference type="InterPro" id="IPR042175">
    <property type="entry name" value="Cell/Rod_MreC_2"/>
</dbReference>
<feature type="domain" description="Rod shape-determining protein MreC beta-barrel core" evidence="7">
    <location>
        <begin position="133"/>
        <end position="278"/>
    </location>
</feature>
<accession>A0A4S2F3D5</accession>
<dbReference type="Pfam" id="PF04085">
    <property type="entry name" value="MreC"/>
    <property type="match status" value="1"/>
</dbReference>
<feature type="region of interest" description="Disordered" evidence="6">
    <location>
        <begin position="290"/>
        <end position="356"/>
    </location>
</feature>
<comment type="caution">
    <text evidence="8">The sequence shown here is derived from an EMBL/GenBank/DDBJ whole genome shotgun (WGS) entry which is preliminary data.</text>
</comment>
<evidence type="ECO:0000259" key="7">
    <source>
        <dbReference type="Pfam" id="PF04085"/>
    </source>
</evidence>
<sequence length="356" mass="35847">MASRMPQAPGVKREPSSPVRLVVVLLGISLVLFTLSVREGGTGPISTVEGAVQVVCAPLRYVGAVVCSPFTGLSNLGANLTADSETLSELKAQNEKLLAENAQLKESAQAANRLEGLLELQDNYNLKSTGARVISGSLDSLSSTITIDKGSLQGIAVGMPVTDSMGIIGQVSAVSPTSSQVRLITDDRSSVSAMVQESRAQGQAQGQGTDMLQLNLVRADQSVSVGDLVVTSGLDGVFPKGLLIGTITSADKPSGALYYNILVKPAASVSNLEEVLVITSLTDDQTASASDVAAADAQEAGKAPAQSNAPASTGGAASSTGASREGAQSAAQAQSGAAGEGNGDAQSSSDGSQSQG</sequence>
<dbReference type="AlphaFoldDB" id="A0A4S2F3D5"/>
<evidence type="ECO:0000313" key="8">
    <source>
        <dbReference type="EMBL" id="TGY62063.1"/>
    </source>
</evidence>
<dbReference type="PANTHER" id="PTHR34138">
    <property type="entry name" value="CELL SHAPE-DETERMINING PROTEIN MREC"/>
    <property type="match status" value="1"/>
</dbReference>
<evidence type="ECO:0000256" key="4">
    <source>
        <dbReference type="ARBA" id="ARBA00032089"/>
    </source>
</evidence>
<evidence type="ECO:0000313" key="9">
    <source>
        <dbReference type="Proteomes" id="UP000310263"/>
    </source>
</evidence>
<comment type="similarity">
    <text evidence="1">Belongs to the MreC family.</text>
</comment>
<dbReference type="InterPro" id="IPR055342">
    <property type="entry name" value="MreC_beta-barrel_core"/>
</dbReference>
<feature type="coiled-coil region" evidence="5">
    <location>
        <begin position="80"/>
        <end position="114"/>
    </location>
</feature>
<dbReference type="Gene3D" id="2.40.10.350">
    <property type="entry name" value="Rod shape-determining protein MreC, domain 2"/>
    <property type="match status" value="1"/>
</dbReference>
<dbReference type="GO" id="GO:0005886">
    <property type="term" value="C:plasma membrane"/>
    <property type="evidence" value="ECO:0007669"/>
    <property type="project" value="TreeGrafter"/>
</dbReference>
<organism evidence="8 9">
    <name type="scientific">Muricaecibacterium torontonense</name>
    <dbReference type="NCBI Taxonomy" id="3032871"/>
    <lineage>
        <taxon>Bacteria</taxon>
        <taxon>Bacillati</taxon>
        <taxon>Actinomycetota</taxon>
        <taxon>Coriobacteriia</taxon>
        <taxon>Coriobacteriales</taxon>
        <taxon>Atopobiaceae</taxon>
        <taxon>Muricaecibacterium</taxon>
    </lineage>
</organism>
<dbReference type="RefSeq" id="WP_136012546.1">
    <property type="nucleotide sequence ID" value="NZ_SRYE01000003.1"/>
</dbReference>
<keyword evidence="9" id="KW-1185">Reference proteome</keyword>
<evidence type="ECO:0000256" key="2">
    <source>
        <dbReference type="ARBA" id="ARBA00013855"/>
    </source>
</evidence>
<dbReference type="NCBIfam" id="TIGR00219">
    <property type="entry name" value="mreC"/>
    <property type="match status" value="1"/>
</dbReference>